<name>A0A163QZQ8_9CELL</name>
<dbReference type="Gene3D" id="3.40.50.2300">
    <property type="match status" value="2"/>
</dbReference>
<dbReference type="InterPro" id="IPR046335">
    <property type="entry name" value="LacI/GalR-like_sensor"/>
</dbReference>
<dbReference type="GO" id="GO:0000976">
    <property type="term" value="F:transcription cis-regulatory region binding"/>
    <property type="evidence" value="ECO:0007669"/>
    <property type="project" value="TreeGrafter"/>
</dbReference>
<dbReference type="PROSITE" id="PS00356">
    <property type="entry name" value="HTH_LACI_1"/>
    <property type="match status" value="1"/>
</dbReference>
<dbReference type="STRING" id="43678.OJAG_27360"/>
<dbReference type="GO" id="GO:0003700">
    <property type="term" value="F:DNA-binding transcription factor activity"/>
    <property type="evidence" value="ECO:0007669"/>
    <property type="project" value="TreeGrafter"/>
</dbReference>
<feature type="domain" description="HTH lacI-type" evidence="4">
    <location>
        <begin position="11"/>
        <end position="65"/>
    </location>
</feature>
<proteinExistence type="predicted"/>
<evidence type="ECO:0000256" key="1">
    <source>
        <dbReference type="ARBA" id="ARBA00023015"/>
    </source>
</evidence>
<organism evidence="5 7">
    <name type="scientific">Oerskovia enterophila</name>
    <dbReference type="NCBI Taxonomy" id="43678"/>
    <lineage>
        <taxon>Bacteria</taxon>
        <taxon>Bacillati</taxon>
        <taxon>Actinomycetota</taxon>
        <taxon>Actinomycetes</taxon>
        <taxon>Micrococcales</taxon>
        <taxon>Cellulomonadaceae</taxon>
        <taxon>Oerskovia</taxon>
    </lineage>
</organism>
<dbReference type="CDD" id="cd01574">
    <property type="entry name" value="PBP1_LacI"/>
    <property type="match status" value="1"/>
</dbReference>
<dbReference type="RefSeq" id="WP_231907800.1">
    <property type="nucleotide sequence ID" value="NZ_LRIE01000078.1"/>
</dbReference>
<evidence type="ECO:0000256" key="3">
    <source>
        <dbReference type="ARBA" id="ARBA00023163"/>
    </source>
</evidence>
<dbReference type="PROSITE" id="PS50932">
    <property type="entry name" value="HTH_LACI_2"/>
    <property type="match status" value="1"/>
</dbReference>
<evidence type="ECO:0000259" key="4">
    <source>
        <dbReference type="PROSITE" id="PS50932"/>
    </source>
</evidence>
<sequence>MSADVGRTRPPAMSDVAELAGVSHQTVSRVLNDHPSVRPQTRERVLDAIATLGYRRNSAARALVTARSGTIGVVTTGSALYGPTSTLIAVEGAAREEGYFVSVATIRRYDAETMHTVLEHFMAQAVEGIVVIAPQTDVAAAVDSFRAPVPIILIAAREPNEVHAGAPGTGAASILPIAVDQRLGARVATEHLLDLGHRSVVHLAGPLDWFDARERAKGWNDALAARGVPEIDREMIRCSWSSDAGYDVGRDLARRVTDGNGPTAVFAGNDHLALGVLQAFWEAGVVVPRDVSVVGFDDVEGSAHFIPPLTTVRQPFAELGRRCMGLLLDAFAGSTRESTQIPPDLVVRASSGPPSA</sequence>
<evidence type="ECO:0000313" key="5">
    <source>
        <dbReference type="EMBL" id="KZM34701.1"/>
    </source>
</evidence>
<dbReference type="Proteomes" id="UP000093412">
    <property type="component" value="Unassembled WGS sequence"/>
</dbReference>
<keyword evidence="3" id="KW-0804">Transcription</keyword>
<reference evidence="5 7" key="1">
    <citation type="submission" date="2016-01" db="EMBL/GenBank/DDBJ databases">
        <title>Genome sequence of Oerskovia enterophila VJag, an agar and cellulose degrading bacterium.</title>
        <authorList>
            <person name="Poehlein A."/>
            <person name="Jag V."/>
            <person name="Bengelsdorf F."/>
            <person name="Duerre P."/>
            <person name="Daniel R."/>
        </authorList>
    </citation>
    <scope>NUCLEOTIDE SEQUENCE [LARGE SCALE GENOMIC DNA]</scope>
    <source>
        <strain evidence="5 7">VJag</strain>
    </source>
</reference>
<dbReference type="CDD" id="cd01392">
    <property type="entry name" value="HTH_LacI"/>
    <property type="match status" value="1"/>
</dbReference>
<comment type="caution">
    <text evidence="5">The sequence shown here is derived from an EMBL/GenBank/DDBJ whole genome shotgun (WGS) entry which is preliminary data.</text>
</comment>
<reference evidence="6 8" key="2">
    <citation type="submission" date="2016-06" db="EMBL/GenBank/DDBJ databases">
        <title>Genome sequence of Oerskovia enterophila DSM 43852.</title>
        <authorList>
            <person name="Poehlein A."/>
            <person name="Jag V."/>
            <person name="Bengelsdorf F.R."/>
            <person name="Daniel R."/>
            <person name="Duerre P."/>
        </authorList>
    </citation>
    <scope>NUCLEOTIDE SEQUENCE [LARGE SCALE GENOMIC DNA]</scope>
    <source>
        <strain evidence="6 8">DSM 43852</strain>
    </source>
</reference>
<dbReference type="EMBL" id="MAQA01000002">
    <property type="protein sequence ID" value="OCI33006.1"/>
    <property type="molecule type" value="Genomic_DNA"/>
</dbReference>
<accession>A0A163QZQ8</accession>
<dbReference type="InterPro" id="IPR028082">
    <property type="entry name" value="Peripla_BP_I"/>
</dbReference>
<keyword evidence="2" id="KW-0238">DNA-binding</keyword>
<protein>
    <submittedName>
        <fullName evidence="5">Lactose operon repressor</fullName>
    </submittedName>
</protein>
<dbReference type="Pfam" id="PF00356">
    <property type="entry name" value="LacI"/>
    <property type="match status" value="1"/>
</dbReference>
<dbReference type="PANTHER" id="PTHR30146">
    <property type="entry name" value="LACI-RELATED TRANSCRIPTIONAL REPRESSOR"/>
    <property type="match status" value="1"/>
</dbReference>
<dbReference type="AlphaFoldDB" id="A0A163QZQ8"/>
<evidence type="ECO:0000313" key="6">
    <source>
        <dbReference type="EMBL" id="OCI33006.1"/>
    </source>
</evidence>
<dbReference type="Gene3D" id="1.10.260.40">
    <property type="entry name" value="lambda repressor-like DNA-binding domains"/>
    <property type="match status" value="1"/>
</dbReference>
<dbReference type="InterPro" id="IPR000843">
    <property type="entry name" value="HTH_LacI"/>
</dbReference>
<dbReference type="SUPFAM" id="SSF47413">
    <property type="entry name" value="lambda repressor-like DNA-binding domains"/>
    <property type="match status" value="1"/>
</dbReference>
<dbReference type="Proteomes" id="UP000076447">
    <property type="component" value="Unassembled WGS sequence"/>
</dbReference>
<dbReference type="SUPFAM" id="SSF53822">
    <property type="entry name" value="Periplasmic binding protein-like I"/>
    <property type="match status" value="1"/>
</dbReference>
<dbReference type="PANTHER" id="PTHR30146:SF109">
    <property type="entry name" value="HTH-TYPE TRANSCRIPTIONAL REGULATOR GALS"/>
    <property type="match status" value="1"/>
</dbReference>
<evidence type="ECO:0000256" key="2">
    <source>
        <dbReference type="ARBA" id="ARBA00023125"/>
    </source>
</evidence>
<keyword evidence="1" id="KW-0805">Transcription regulation</keyword>
<evidence type="ECO:0000313" key="7">
    <source>
        <dbReference type="Proteomes" id="UP000076447"/>
    </source>
</evidence>
<dbReference type="Pfam" id="PF13377">
    <property type="entry name" value="Peripla_BP_3"/>
    <property type="match status" value="1"/>
</dbReference>
<dbReference type="PATRIC" id="fig|43678.3.peg.2863"/>
<dbReference type="SMART" id="SM00354">
    <property type="entry name" value="HTH_LACI"/>
    <property type="match status" value="1"/>
</dbReference>
<dbReference type="EMBL" id="LRIE01000078">
    <property type="protein sequence ID" value="KZM34701.1"/>
    <property type="molecule type" value="Genomic_DNA"/>
</dbReference>
<evidence type="ECO:0000313" key="8">
    <source>
        <dbReference type="Proteomes" id="UP000093412"/>
    </source>
</evidence>
<gene>
    <name evidence="5" type="primary">lacI_3</name>
    <name evidence="6" type="synonym">lacI_1</name>
    <name evidence="6" type="ORF">OERS_02600</name>
    <name evidence="5" type="ORF">OJAG_27360</name>
</gene>
<dbReference type="InterPro" id="IPR010982">
    <property type="entry name" value="Lambda_DNA-bd_dom_sf"/>
</dbReference>
<keyword evidence="8" id="KW-1185">Reference proteome</keyword>